<evidence type="ECO:0008006" key="3">
    <source>
        <dbReference type="Google" id="ProtNLM"/>
    </source>
</evidence>
<comment type="caution">
    <text evidence="1">The sequence shown here is derived from an EMBL/GenBank/DDBJ whole genome shotgun (WGS) entry which is preliminary data.</text>
</comment>
<dbReference type="Proteomes" id="UP000215483">
    <property type="component" value="Unassembled WGS sequence"/>
</dbReference>
<reference evidence="1 2" key="1">
    <citation type="submission" date="2016-07" db="EMBL/GenBank/DDBJ databases">
        <title>Draft genome of Streptomyces diastatochromogenes.</title>
        <authorList>
            <person name="Podduturi R."/>
            <person name="Lukassen M.B."/>
            <person name="Clausen N."/>
            <person name="Nielsen J.L."/>
            <person name="Jorgensen N.O."/>
        </authorList>
    </citation>
    <scope>NUCLEOTIDE SEQUENCE [LARGE SCALE GENOMIC DNA]</scope>
    <source>
        <strain evidence="1 2">DSM 40608</strain>
    </source>
</reference>
<organism evidence="1 2">
    <name type="scientific">Streptomyces diastatochromogenes</name>
    <dbReference type="NCBI Taxonomy" id="42236"/>
    <lineage>
        <taxon>Bacteria</taxon>
        <taxon>Bacillati</taxon>
        <taxon>Actinomycetota</taxon>
        <taxon>Actinomycetes</taxon>
        <taxon>Kitasatosporales</taxon>
        <taxon>Streptomycetaceae</taxon>
        <taxon>Streptomyces</taxon>
    </lineage>
</organism>
<keyword evidence="2" id="KW-1185">Reference proteome</keyword>
<dbReference type="EMBL" id="MCGQ01000020">
    <property type="protein sequence ID" value="OXY93249.1"/>
    <property type="molecule type" value="Genomic_DNA"/>
</dbReference>
<dbReference type="InterPro" id="IPR008585">
    <property type="entry name" value="Gamma_PGA_hydro"/>
</dbReference>
<evidence type="ECO:0000313" key="1">
    <source>
        <dbReference type="EMBL" id="OXY93249.1"/>
    </source>
</evidence>
<dbReference type="Pfam" id="PF05908">
    <property type="entry name" value="Gamma_PGA_hydro"/>
    <property type="match status" value="1"/>
</dbReference>
<proteinExistence type="predicted"/>
<dbReference type="InterPro" id="IPR038128">
    <property type="entry name" value="Gamma_PGA_hydro_sf"/>
</dbReference>
<accession>A0A233SCI9</accession>
<sequence>MVTERVLIEGVEFAAALTVRSSGVGLLALHGSKEGGTAELAHEVAARTGASCLVFTQPAGDPVHIPSHRMSVPTCGALRRFLAHVSLTVSLHGHLRPEAPRSIFLGGRNRAAAGTLAHSLTLLAPDFETVADLDRIPTGLRGLGPRNPVNLTPAGGVQIELPLSARTQGPQKTFGAPDTPPPTVTTALTAGVRQLMESSLGFRDC</sequence>
<protein>
    <recommendedName>
        <fullName evidence="3">Replication protein</fullName>
    </recommendedName>
</protein>
<name>A0A233SCI9_STRDA</name>
<evidence type="ECO:0000313" key="2">
    <source>
        <dbReference type="Proteomes" id="UP000215483"/>
    </source>
</evidence>
<dbReference type="AlphaFoldDB" id="A0A233SCI9"/>
<gene>
    <name evidence="1" type="ORF">BEK98_23865</name>
</gene>
<dbReference type="Gene3D" id="3.40.630.100">
    <property type="entry name" value="Poly-gamma-glutamate hydrolase, zinc-binding motif"/>
    <property type="match status" value="1"/>
</dbReference>